<evidence type="ECO:0000313" key="2">
    <source>
        <dbReference type="Proteomes" id="UP000005446"/>
    </source>
</evidence>
<dbReference type="SUPFAM" id="SSF49899">
    <property type="entry name" value="Concanavalin A-like lectins/glucanases"/>
    <property type="match status" value="1"/>
</dbReference>
<dbReference type="Proteomes" id="UP000005446">
    <property type="component" value="Unassembled WGS sequence"/>
</dbReference>
<dbReference type="EMBL" id="AGUE01000214">
    <property type="protein sequence ID" value="EHK96971.1"/>
    <property type="molecule type" value="Genomic_DNA"/>
</dbReference>
<protein>
    <submittedName>
        <fullName evidence="1">Putative endo-1,3(4)-beta-glucanase</fullName>
    </submittedName>
</protein>
<dbReference type="Gene3D" id="2.60.120.200">
    <property type="match status" value="1"/>
</dbReference>
<dbReference type="OrthoDB" id="192832at2759"/>
<dbReference type="AlphaFoldDB" id="H0EWX1"/>
<evidence type="ECO:0000313" key="1">
    <source>
        <dbReference type="EMBL" id="EHK96971.1"/>
    </source>
</evidence>
<organism evidence="1 2">
    <name type="scientific">Glarea lozoyensis (strain ATCC 74030 / MF5533)</name>
    <dbReference type="NCBI Taxonomy" id="1104152"/>
    <lineage>
        <taxon>Eukaryota</taxon>
        <taxon>Fungi</taxon>
        <taxon>Dikarya</taxon>
        <taxon>Ascomycota</taxon>
        <taxon>Pezizomycotina</taxon>
        <taxon>Leotiomycetes</taxon>
        <taxon>Helotiales</taxon>
        <taxon>Helotiaceae</taxon>
        <taxon>Glarea</taxon>
    </lineage>
</organism>
<reference evidence="1 2" key="1">
    <citation type="journal article" date="2012" name="Eukaryot. Cell">
        <title>Genome sequence of the fungus Glarea lozoyensis: the first genome sequence of a species from the Helotiaceae family.</title>
        <authorList>
            <person name="Youssar L."/>
            <person name="Gruening B.A."/>
            <person name="Erxleben A."/>
            <person name="Guenther S."/>
            <person name="Huettel W."/>
        </authorList>
    </citation>
    <scope>NUCLEOTIDE SEQUENCE [LARGE SCALE GENOMIC DNA]</scope>
    <source>
        <strain evidence="2">ATCC 74030 / MF5533</strain>
    </source>
</reference>
<dbReference type="InterPro" id="IPR013320">
    <property type="entry name" value="ConA-like_dom_sf"/>
</dbReference>
<proteinExistence type="predicted"/>
<dbReference type="HOGENOM" id="CLU_1518016_0_0_1"/>
<accession>H0EWX1</accession>
<comment type="caution">
    <text evidence="1">The sequence shown here is derived from an EMBL/GenBank/DDBJ whole genome shotgun (WGS) entry which is preliminary data.</text>
</comment>
<sequence>MKKRIRLQDGFLFYFLLAPDSVIYLEHIGIQASPQLRQHKLVPIFRLAHHPSNGFVDYISLPTAQSLGLAKITNNQVFLGVDNTNVIPQGSRGRKAIWLTSKIEFTRGLLIGDFAHIPSSDCGSWPAFWTTNNGESRTVDVPDPEKVLVLQRRHEWSDDVAYGYALALLFDYGGSDL</sequence>
<keyword evidence="2" id="KW-1185">Reference proteome</keyword>
<name>H0EWX1_GLAL7</name>
<dbReference type="Pfam" id="PF26113">
    <property type="entry name" value="GH16_XgeA"/>
    <property type="match status" value="1"/>
</dbReference>
<gene>
    <name evidence="1" type="ORF">M7I_7296</name>
</gene>
<dbReference type="InParanoid" id="H0EWX1"/>